<dbReference type="InterPro" id="IPR031747">
    <property type="entry name" value="TMEM232"/>
</dbReference>
<reference evidence="1" key="1">
    <citation type="submission" date="2009-12" db="EMBL/GenBank/DDBJ databases">
        <title>The Genome Sequence of Anolis carolinensis (Green Anole Lizard).</title>
        <authorList>
            <consortium name="The Genome Sequencing Platform"/>
            <person name="Di Palma F."/>
            <person name="Alfoldi J."/>
            <person name="Heiman D."/>
            <person name="Young S."/>
            <person name="Grabherr M."/>
            <person name="Johnson J."/>
            <person name="Lander E.S."/>
            <person name="Lindblad-Toh K."/>
        </authorList>
    </citation>
    <scope>NUCLEOTIDE SEQUENCE [LARGE SCALE GENOMIC DNA]</scope>
    <source>
        <strain evidence="1">JBL SC #1</strain>
    </source>
</reference>
<sequence length="259" mass="29429">MVLGEAAKLSMSCLKVLMDLMKDFISTKYKIYFWQVAYIYTSILKEISLQGLSADLQKTAFLGFCDCIRERKNDKGLRGASLLDLLCYCSSPDNYHDPFWVIRYGVIYNLVLLRNELSGHVNQEGLRNAAWRALQQQKGIEKETRVLNAVKVAEAESSGPRNPFLASKWKALSSTRDGLIAQHIGWRVATSMCHHFLPPIGPDVPLPKVPVQKQQLMPHRESEPVFKEKKAKRLSLREIDHSEAYGCCVLPSCFSLWQP</sequence>
<dbReference type="Ensembl" id="ENSACAT00000042283.1">
    <property type="protein sequence ID" value="ENSACAP00000036040.1"/>
    <property type="gene ID" value="ENSACAG00000037766.1"/>
</dbReference>
<dbReference type="PANTHER" id="PTHR28651:SF1">
    <property type="entry name" value="TRANSMEMBRANE PROTEIN 232"/>
    <property type="match status" value="1"/>
</dbReference>
<dbReference type="PANTHER" id="PTHR28651">
    <property type="entry name" value="TRANSMEMBRANE PROTEIN 232"/>
    <property type="match status" value="1"/>
</dbReference>
<dbReference type="GeneTree" id="ENSGT00960000190754"/>
<dbReference type="InParanoid" id="A0A803TLF0"/>
<dbReference type="AlphaFoldDB" id="A0A803TLF0"/>
<reference evidence="1" key="2">
    <citation type="submission" date="2025-08" db="UniProtKB">
        <authorList>
            <consortium name="Ensembl"/>
        </authorList>
    </citation>
    <scope>IDENTIFICATION</scope>
</reference>
<protein>
    <submittedName>
        <fullName evidence="1">Uncharacterized protein</fullName>
    </submittedName>
</protein>
<accession>A0A803TLF0</accession>
<name>A0A803TLF0_ANOCA</name>
<reference evidence="1" key="3">
    <citation type="submission" date="2025-09" db="UniProtKB">
        <authorList>
            <consortium name="Ensembl"/>
        </authorList>
    </citation>
    <scope>IDENTIFICATION</scope>
</reference>
<organism evidence="1 2">
    <name type="scientific">Anolis carolinensis</name>
    <name type="common">Green anole</name>
    <name type="synonym">American chameleon</name>
    <dbReference type="NCBI Taxonomy" id="28377"/>
    <lineage>
        <taxon>Eukaryota</taxon>
        <taxon>Metazoa</taxon>
        <taxon>Chordata</taxon>
        <taxon>Craniata</taxon>
        <taxon>Vertebrata</taxon>
        <taxon>Euteleostomi</taxon>
        <taxon>Lepidosauria</taxon>
        <taxon>Squamata</taxon>
        <taxon>Bifurcata</taxon>
        <taxon>Unidentata</taxon>
        <taxon>Episquamata</taxon>
        <taxon>Toxicofera</taxon>
        <taxon>Iguania</taxon>
        <taxon>Dactyloidae</taxon>
        <taxon>Anolis</taxon>
    </lineage>
</organism>
<evidence type="ECO:0000313" key="1">
    <source>
        <dbReference type="Ensembl" id="ENSACAP00000036040.1"/>
    </source>
</evidence>
<dbReference type="Proteomes" id="UP000001646">
    <property type="component" value="Unplaced"/>
</dbReference>
<dbReference type="Pfam" id="PF15877">
    <property type="entry name" value="TMEM232"/>
    <property type="match status" value="1"/>
</dbReference>
<keyword evidence="2" id="KW-1185">Reference proteome</keyword>
<proteinExistence type="predicted"/>
<evidence type="ECO:0000313" key="2">
    <source>
        <dbReference type="Proteomes" id="UP000001646"/>
    </source>
</evidence>